<dbReference type="PANTHER" id="PTHR45527">
    <property type="entry name" value="NONRIBOSOMAL PEPTIDE SYNTHETASE"/>
    <property type="match status" value="1"/>
</dbReference>
<keyword evidence="2" id="KW-0597">Phosphoprotein</keyword>
<dbReference type="Gene3D" id="3.40.50.1820">
    <property type="entry name" value="alpha/beta hydrolase"/>
    <property type="match status" value="1"/>
</dbReference>
<dbReference type="SUPFAM" id="SSF53474">
    <property type="entry name" value="alpha/beta-Hydrolases"/>
    <property type="match status" value="1"/>
</dbReference>
<dbReference type="InterPro" id="IPR029058">
    <property type="entry name" value="AB_hydrolase_fold"/>
</dbReference>
<evidence type="ECO:0000256" key="2">
    <source>
        <dbReference type="ARBA" id="ARBA00022553"/>
    </source>
</evidence>
<dbReference type="NCBIfam" id="TIGR01733">
    <property type="entry name" value="AA-adenyl-dom"/>
    <property type="match status" value="1"/>
</dbReference>
<dbReference type="Gene3D" id="2.30.38.10">
    <property type="entry name" value="Luciferase, Domain 3"/>
    <property type="match status" value="1"/>
</dbReference>
<dbReference type="Proteomes" id="UP000647339">
    <property type="component" value="Unassembled WGS sequence"/>
</dbReference>
<reference evidence="5" key="1">
    <citation type="journal article" date="2019" name="Int. J. Syst. Evol. Microbiol.">
        <title>The Global Catalogue of Microorganisms (GCM) 10K type strain sequencing project: providing services to taxonomists for standard genome sequencing and annotation.</title>
        <authorList>
            <consortium name="The Broad Institute Genomics Platform"/>
            <consortium name="The Broad Institute Genome Sequencing Center for Infectious Disease"/>
            <person name="Wu L."/>
            <person name="Ma J."/>
        </authorList>
    </citation>
    <scope>NUCLEOTIDE SEQUENCE [LARGE SCALE GENOMIC DNA]</scope>
    <source>
        <strain evidence="5">CGMCC 1.15407</strain>
    </source>
</reference>
<evidence type="ECO:0000259" key="3">
    <source>
        <dbReference type="PROSITE" id="PS50075"/>
    </source>
</evidence>
<dbReference type="InterPro" id="IPR036736">
    <property type="entry name" value="ACP-like_sf"/>
</dbReference>
<dbReference type="InterPro" id="IPR045851">
    <property type="entry name" value="AMP-bd_C_sf"/>
</dbReference>
<dbReference type="SMART" id="SM00823">
    <property type="entry name" value="PKS_PP"/>
    <property type="match status" value="1"/>
</dbReference>
<dbReference type="Gene3D" id="3.40.50.980">
    <property type="match status" value="2"/>
</dbReference>
<dbReference type="InterPro" id="IPR020806">
    <property type="entry name" value="PKS_PP-bd"/>
</dbReference>
<dbReference type="InterPro" id="IPR025110">
    <property type="entry name" value="AMP-bd_C"/>
</dbReference>
<organism evidence="4 5">
    <name type="scientific">Echinicola rosea</name>
    <dbReference type="NCBI Taxonomy" id="1807691"/>
    <lineage>
        <taxon>Bacteria</taxon>
        <taxon>Pseudomonadati</taxon>
        <taxon>Bacteroidota</taxon>
        <taxon>Cytophagia</taxon>
        <taxon>Cytophagales</taxon>
        <taxon>Cyclobacteriaceae</taxon>
        <taxon>Echinicola</taxon>
    </lineage>
</organism>
<keyword evidence="1" id="KW-0596">Phosphopantetheine</keyword>
<dbReference type="Pfam" id="PF00550">
    <property type="entry name" value="PP-binding"/>
    <property type="match status" value="1"/>
</dbReference>
<dbReference type="InterPro" id="IPR009081">
    <property type="entry name" value="PP-bd_ACP"/>
</dbReference>
<sequence>MGISKTQDYDAEHFLASKEGSSPFLDDILQGLEQGSDIHQSFTALFHQVADTYPNKTAIEFYQKTISYLELEQKSNQFAAFLTAGKVIEGSILAIALDRSIEMVVAMLGIVKAGCTYLPVDPKLPHERIQYMLEDAGARAIITSKSVLQEVKCTAEKLNIDTIFPILDEYSTSYVERIQDTSSLAYILYTSGSTGNPKGVKISHKNLTNLLLSVQKAPGMSPEDRLLAITTISFDIAGIELFLPLITGATIVMADSDAIKDGRSLLALLKEKEISFMQATPATWRMMVMAGWDKPLPVRILSGGEAFPKDLAIRLMELCEEVWNGYGPTETTIYSTMKRLDPSDTQITIGKPMANTDVYILDEAMNPVAEGEVGEIYISGEGVAKGYLGRPDLTAERFLPNNFDLDYPIIYKTGDLGCFLPSGEIVCKGRIDHQVKIRGFRIELGEIEQQLIKEPAIKEVAIHTWEDIPGNKRLVAYIVLEDASSTDEKKFSKFINLWKQNLKKSLPTYMIPVDWMPLEKLPLTANQKIDRKALPEPIPARPSFVNPKQQPATETEQLIHDIWCKSLRMSSISVEADFFELGGHSLLAVEVMTAVDQKTGKNVPLTTLFSHPTIRKFAAYLDQNSGDGAWASLVPIRSKGHLTPLYLVHGLAANAGTFYKLIDRLDEQQPIYGLQSKGLNGIDKPNETVQEMAAHYLQEILEQNPDGPYILGGYSFGGYVAFEMARMLTDMGKQVSKVLMFDTQAVNLPQKNHLSTGVLSRFNAQLAKRKVLFQVMLKAPKTYQKMKTRAVKRKKEKLLQKLGLAPAPPQDGRAAVIKKIREINHQAMVNYAPHSLDVPVIVFKAKIIPSRSENHWANGWTDYSKNVVVVPVKGDHFTLFEEPFVDDVGEKLKHLLNRSNH</sequence>
<gene>
    <name evidence="4" type="ORF">GCM10011339_21600</name>
</gene>
<keyword evidence="5" id="KW-1185">Reference proteome</keyword>
<dbReference type="Pfam" id="PF00501">
    <property type="entry name" value="AMP-binding"/>
    <property type="match status" value="1"/>
</dbReference>
<dbReference type="PANTHER" id="PTHR45527:SF1">
    <property type="entry name" value="FATTY ACID SYNTHASE"/>
    <property type="match status" value="1"/>
</dbReference>
<proteinExistence type="predicted"/>
<evidence type="ECO:0000256" key="1">
    <source>
        <dbReference type="ARBA" id="ARBA00022450"/>
    </source>
</evidence>
<comment type="caution">
    <text evidence="4">The sequence shown here is derived from an EMBL/GenBank/DDBJ whole genome shotgun (WGS) entry which is preliminary data.</text>
</comment>
<dbReference type="EMBL" id="BMIU01000009">
    <property type="protein sequence ID" value="GGF33113.1"/>
    <property type="molecule type" value="Genomic_DNA"/>
</dbReference>
<accession>A0ABQ1V0E5</accession>
<evidence type="ECO:0000313" key="5">
    <source>
        <dbReference type="Proteomes" id="UP000647339"/>
    </source>
</evidence>
<dbReference type="InterPro" id="IPR010071">
    <property type="entry name" value="AA_adenyl_dom"/>
</dbReference>
<dbReference type="PROSITE" id="PS00455">
    <property type="entry name" value="AMP_BINDING"/>
    <property type="match status" value="1"/>
</dbReference>
<dbReference type="SUPFAM" id="SSF47336">
    <property type="entry name" value="ACP-like"/>
    <property type="match status" value="1"/>
</dbReference>
<protein>
    <recommendedName>
        <fullName evidence="3">Carrier domain-containing protein</fullName>
    </recommendedName>
</protein>
<feature type="domain" description="Carrier" evidence="3">
    <location>
        <begin position="550"/>
        <end position="625"/>
    </location>
</feature>
<dbReference type="RefSeq" id="WP_137401496.1">
    <property type="nucleotide sequence ID" value="NZ_BMIU01000009.1"/>
</dbReference>
<dbReference type="InterPro" id="IPR020845">
    <property type="entry name" value="AMP-binding_CS"/>
</dbReference>
<dbReference type="CDD" id="cd12116">
    <property type="entry name" value="A_NRPS_Ta1_like"/>
    <property type="match status" value="1"/>
</dbReference>
<dbReference type="Gene3D" id="3.30.300.30">
    <property type="match status" value="1"/>
</dbReference>
<dbReference type="InterPro" id="IPR001031">
    <property type="entry name" value="Thioesterase"/>
</dbReference>
<dbReference type="Pfam" id="PF13193">
    <property type="entry name" value="AMP-binding_C"/>
    <property type="match status" value="1"/>
</dbReference>
<evidence type="ECO:0000313" key="4">
    <source>
        <dbReference type="EMBL" id="GGF33113.1"/>
    </source>
</evidence>
<dbReference type="Pfam" id="PF00975">
    <property type="entry name" value="Thioesterase"/>
    <property type="match status" value="1"/>
</dbReference>
<dbReference type="SUPFAM" id="SSF56801">
    <property type="entry name" value="Acetyl-CoA synthetase-like"/>
    <property type="match status" value="1"/>
</dbReference>
<name>A0ABQ1V0E5_9BACT</name>
<dbReference type="InterPro" id="IPR000873">
    <property type="entry name" value="AMP-dep_synth/lig_dom"/>
</dbReference>
<dbReference type="Gene3D" id="1.10.1200.10">
    <property type="entry name" value="ACP-like"/>
    <property type="match status" value="1"/>
</dbReference>
<dbReference type="PROSITE" id="PS50075">
    <property type="entry name" value="CARRIER"/>
    <property type="match status" value="1"/>
</dbReference>